<comment type="caution">
    <text evidence="3">The sequence shown here is derived from an EMBL/GenBank/DDBJ whole genome shotgun (WGS) entry which is preliminary data.</text>
</comment>
<evidence type="ECO:0000259" key="2">
    <source>
        <dbReference type="Pfam" id="PF12158"/>
    </source>
</evidence>
<dbReference type="Pfam" id="PF12158">
    <property type="entry name" value="DUF3592"/>
    <property type="match status" value="1"/>
</dbReference>
<feature type="transmembrane region" description="Helical" evidence="1">
    <location>
        <begin position="142"/>
        <end position="167"/>
    </location>
</feature>
<keyword evidence="1" id="KW-1133">Transmembrane helix</keyword>
<dbReference type="AlphaFoldDB" id="A0A5M9ZHJ6"/>
<dbReference type="RefSeq" id="WP_150382140.1">
    <property type="nucleotide sequence ID" value="NZ_RZUI01000022.1"/>
</dbReference>
<feature type="transmembrane region" description="Helical" evidence="1">
    <location>
        <begin position="6"/>
        <end position="22"/>
    </location>
</feature>
<accession>A0A5M9ZHJ6</accession>
<sequence length="168" mass="18505">MTAPFVLSGLPLIIVGLVIIAHQRNKIQRCVAVTTGWVIDYKYGNDCVCPILDYQANGRNYKITRKFRGIITTAKITPTNPYVDSGAYVSDKDVLHLKAGMVTNYRAMAERLWPKGTAMPVYYDPENPSRAFAQRIPNYTPILAIILLAIGAVELAAAFAIGIALTFL</sequence>
<evidence type="ECO:0000313" key="3">
    <source>
        <dbReference type="EMBL" id="KAA8827030.1"/>
    </source>
</evidence>
<organism evidence="3 4">
    <name type="scientific">Bifidobacterium tissieri</name>
    <dbReference type="NCBI Taxonomy" id="1630162"/>
    <lineage>
        <taxon>Bacteria</taxon>
        <taxon>Bacillati</taxon>
        <taxon>Actinomycetota</taxon>
        <taxon>Actinomycetes</taxon>
        <taxon>Bifidobacteriales</taxon>
        <taxon>Bifidobacteriaceae</taxon>
        <taxon>Bifidobacterium</taxon>
    </lineage>
</organism>
<dbReference type="Proteomes" id="UP000412028">
    <property type="component" value="Unassembled WGS sequence"/>
</dbReference>
<keyword evidence="1" id="KW-0472">Membrane</keyword>
<name>A0A5M9ZHJ6_9BIFI</name>
<protein>
    <recommendedName>
        <fullName evidence="2">DUF3592 domain-containing protein</fullName>
    </recommendedName>
</protein>
<evidence type="ECO:0000313" key="4">
    <source>
        <dbReference type="Proteomes" id="UP000412028"/>
    </source>
</evidence>
<evidence type="ECO:0000256" key="1">
    <source>
        <dbReference type="SAM" id="Phobius"/>
    </source>
</evidence>
<dbReference type="EMBL" id="RZUI01000022">
    <property type="protein sequence ID" value="KAA8827030.1"/>
    <property type="molecule type" value="Genomic_DNA"/>
</dbReference>
<dbReference type="InterPro" id="IPR021994">
    <property type="entry name" value="DUF3592"/>
</dbReference>
<gene>
    <name evidence="3" type="ORF">EMO89_11220</name>
</gene>
<proteinExistence type="predicted"/>
<reference evidence="3 4" key="1">
    <citation type="journal article" date="2019" name="Syst. Appl. Microbiol.">
        <title>Characterization of Bifidobacterium species in feaces of the Egyptian fruit bat: Description of B. vespertilionis sp. nov. and B. rousetti sp. nov.</title>
        <authorList>
            <person name="Modesto M."/>
            <person name="Satti M."/>
            <person name="Watanabe K."/>
            <person name="Puglisi E."/>
            <person name="Morelli L."/>
            <person name="Huang C.-H."/>
            <person name="Liou J.-S."/>
            <person name="Miyashita M."/>
            <person name="Tamura T."/>
            <person name="Saito S."/>
            <person name="Mori K."/>
            <person name="Huang L."/>
            <person name="Sciavilla P."/>
            <person name="Sandri C."/>
            <person name="Spiezio C."/>
            <person name="Vitali F."/>
            <person name="Cavalieri D."/>
            <person name="Perpetuini G."/>
            <person name="Tofalo R."/>
            <person name="Bonetti A."/>
            <person name="Arita M."/>
            <person name="Mattarelli P."/>
        </authorList>
    </citation>
    <scope>NUCLEOTIDE SEQUENCE [LARGE SCALE GENOMIC DNA]</scope>
    <source>
        <strain evidence="3 4">RST7</strain>
    </source>
</reference>
<feature type="domain" description="DUF3592" evidence="2">
    <location>
        <begin position="103"/>
        <end position="133"/>
    </location>
</feature>
<keyword evidence="1" id="KW-0812">Transmembrane</keyword>
<dbReference type="OrthoDB" id="2225958at2"/>